<dbReference type="VEuPathDB" id="TriTrypDB:TCDM_08190"/>
<dbReference type="VEuPathDB" id="TriTrypDB:TcG_06198"/>
<dbReference type="EMBL" id="PRFC01000171">
    <property type="protein sequence ID" value="PWV03682.1"/>
    <property type="molecule type" value="Genomic_DNA"/>
</dbReference>
<dbReference type="VEuPathDB" id="TriTrypDB:C4B63_45g227"/>
<dbReference type="VEuPathDB" id="TriTrypDB:TcCLB.508547.150"/>
<name>A0A2V2W4V0_TRYCR</name>
<proteinExistence type="predicted"/>
<dbReference type="VEuPathDB" id="TriTrypDB:BCY84_12665"/>
<evidence type="ECO:0000256" key="1">
    <source>
        <dbReference type="SAM" id="MobiDB-lite"/>
    </source>
</evidence>
<evidence type="ECO:0000313" key="3">
    <source>
        <dbReference type="Proteomes" id="UP000246078"/>
    </source>
</evidence>
<dbReference type="VEuPathDB" id="TriTrypDB:Tc_MARK_8320"/>
<dbReference type="VEuPathDB" id="TriTrypDB:C3747_171g115"/>
<dbReference type="VEuPathDB" id="TriTrypDB:TcBrA4_0000740"/>
<evidence type="ECO:0000313" key="2">
    <source>
        <dbReference type="EMBL" id="PWV03682.1"/>
    </source>
</evidence>
<dbReference type="AlphaFoldDB" id="A0A2V2W4V0"/>
<dbReference type="VEuPathDB" id="TriTrypDB:TcCL_NonESM07374"/>
<accession>A0A2V2W4V0</accession>
<comment type="caution">
    <text evidence="2">The sequence shown here is derived from an EMBL/GenBank/DDBJ whole genome shotgun (WGS) entry which is preliminary data.</text>
</comment>
<dbReference type="VEuPathDB" id="TriTrypDB:ECC02_000978"/>
<feature type="compositionally biased region" description="Basic and acidic residues" evidence="1">
    <location>
        <begin position="30"/>
        <end position="39"/>
    </location>
</feature>
<gene>
    <name evidence="2" type="ORF">C3747_171g115</name>
</gene>
<sequence>MERHLKFLRESSDGRVEGGIVIVVPPEEGGLEKRDEQKTRSASSYRRQLHSQPSNVNDSTTGRHSAGSNNSQMLIFRGSGSCVDRGPSEVLCEEYEETSVDEEGASLSNLELSFHSNSVISASSIAHLGDAVPDDSLVDADAEGTAIRRGSAAASPTDSGECGVSCWRHHLHSCKCQPIIPQNSLLSWSRRWRSARHCARRLPRHRNG</sequence>
<protein>
    <submittedName>
        <fullName evidence="2">Uncharacterized protein</fullName>
    </submittedName>
</protein>
<dbReference type="VEuPathDB" id="TriTrypDB:TCSYLVIO_009786"/>
<reference evidence="2 3" key="1">
    <citation type="journal article" date="2018" name="Microb. Genom.">
        <title>Expanding an expanded genome: long-read sequencing of Trypanosoma cruzi.</title>
        <authorList>
            <person name="Berna L."/>
            <person name="Rodriguez M."/>
            <person name="Chiribao M.L."/>
            <person name="Parodi-Talice A."/>
            <person name="Pita S."/>
            <person name="Rijo G."/>
            <person name="Alvarez-Valin F."/>
            <person name="Robello C."/>
        </authorList>
    </citation>
    <scope>NUCLEOTIDE SEQUENCE [LARGE SCALE GENOMIC DNA]</scope>
    <source>
        <strain evidence="2 3">TCC</strain>
    </source>
</reference>
<organism evidence="2 3">
    <name type="scientific">Trypanosoma cruzi</name>
    <dbReference type="NCBI Taxonomy" id="5693"/>
    <lineage>
        <taxon>Eukaryota</taxon>
        <taxon>Discoba</taxon>
        <taxon>Euglenozoa</taxon>
        <taxon>Kinetoplastea</taxon>
        <taxon>Metakinetoplastina</taxon>
        <taxon>Trypanosomatida</taxon>
        <taxon>Trypanosomatidae</taxon>
        <taxon>Trypanosoma</taxon>
        <taxon>Schizotrypanum</taxon>
    </lineage>
</organism>
<dbReference type="Proteomes" id="UP000246078">
    <property type="component" value="Unassembled WGS sequence"/>
</dbReference>
<feature type="region of interest" description="Disordered" evidence="1">
    <location>
        <begin position="25"/>
        <end position="71"/>
    </location>
</feature>
<feature type="compositionally biased region" description="Polar residues" evidence="1">
    <location>
        <begin position="40"/>
        <end position="71"/>
    </location>
</feature>